<dbReference type="FunFam" id="3.30.70.1820:FF:000002">
    <property type="entry name" value="LINE-1 retrotransposable element ORF1 protein"/>
    <property type="match status" value="1"/>
</dbReference>
<organism evidence="4 5">
    <name type="scientific">Latimeria chalumnae</name>
    <name type="common">Coelacanth</name>
    <dbReference type="NCBI Taxonomy" id="7897"/>
    <lineage>
        <taxon>Eukaryota</taxon>
        <taxon>Metazoa</taxon>
        <taxon>Chordata</taxon>
        <taxon>Craniata</taxon>
        <taxon>Vertebrata</taxon>
        <taxon>Euteleostomi</taxon>
        <taxon>Coelacanthiformes</taxon>
        <taxon>Coelacanthidae</taxon>
        <taxon>Latimeria</taxon>
    </lineage>
</organism>
<dbReference type="AlphaFoldDB" id="H3AR91"/>
<reference evidence="5" key="1">
    <citation type="submission" date="2011-08" db="EMBL/GenBank/DDBJ databases">
        <title>The draft genome of Latimeria chalumnae.</title>
        <authorList>
            <person name="Di Palma F."/>
            <person name="Alfoldi J."/>
            <person name="Johnson J."/>
            <person name="Berlin A."/>
            <person name="Gnerre S."/>
            <person name="Jaffe D."/>
            <person name="MacCallum I."/>
            <person name="Young S."/>
            <person name="Walker B.J."/>
            <person name="Lander E."/>
            <person name="Lindblad-Toh K."/>
        </authorList>
    </citation>
    <scope>NUCLEOTIDE SEQUENCE [LARGE SCALE GENOMIC DNA]</scope>
    <source>
        <strain evidence="5">Wild caught</strain>
    </source>
</reference>
<reference evidence="4" key="3">
    <citation type="submission" date="2025-09" db="UniProtKB">
        <authorList>
            <consortium name="Ensembl"/>
        </authorList>
    </citation>
    <scope>IDENTIFICATION</scope>
</reference>
<sequence>TDCCQFVVLEEKRQLTDFLFIINENPNGTFNTLKDKKGHISINKSLQDLTDKVTTLNNKLDQIANHLETVEGRVGTVENNCEKVDNEVECLKKDFKKLIDKCEDLEAWSRRSNIRIVGLPEGIERRNPVQLCETFLSHLVGPEHFPKGLEIERVHRMPKPKPNPGEKPRVVIVRLLRYNNREAILRKAREKGSLSYNNQPMFIFPDLTIEVQKKCREFDDPQKLYKALSIKFALLYSACLHLEI</sequence>
<reference evidence="4" key="2">
    <citation type="submission" date="2025-08" db="UniProtKB">
        <authorList>
            <consortium name="Ensembl"/>
        </authorList>
    </citation>
    <scope>IDENTIFICATION</scope>
</reference>
<evidence type="ECO:0000259" key="3">
    <source>
        <dbReference type="Pfam" id="PF02994"/>
    </source>
</evidence>
<dbReference type="Ensembl" id="ENSLACT00000012254.1">
    <property type="protein sequence ID" value="ENSLACP00000012162.1"/>
    <property type="gene ID" value="ENSLACG00000010705.1"/>
</dbReference>
<evidence type="ECO:0000256" key="2">
    <source>
        <dbReference type="SAM" id="Coils"/>
    </source>
</evidence>
<dbReference type="HOGENOM" id="CLU_062834_2_1_1"/>
<dbReference type="InterPro" id="IPR043636">
    <property type="entry name" value="L1_RRM_dom"/>
</dbReference>
<evidence type="ECO:0000313" key="4">
    <source>
        <dbReference type="Ensembl" id="ENSLACP00000012162.1"/>
    </source>
</evidence>
<dbReference type="EMBL" id="AFYH01168320">
    <property type="status" value="NOT_ANNOTATED_CDS"/>
    <property type="molecule type" value="Genomic_DNA"/>
</dbReference>
<dbReference type="STRING" id="7897.ENSLACP00000012162"/>
<feature type="domain" description="L1 transposable element RRM" evidence="3">
    <location>
        <begin position="111"/>
        <end position="202"/>
    </location>
</feature>
<dbReference type="PANTHER" id="PTHR11505">
    <property type="entry name" value="L1 TRANSPOSABLE ELEMENT-RELATED"/>
    <property type="match status" value="1"/>
</dbReference>
<evidence type="ECO:0000256" key="1">
    <source>
        <dbReference type="ARBA" id="ARBA00061640"/>
    </source>
</evidence>
<dbReference type="Gene3D" id="1.20.5.340">
    <property type="match status" value="1"/>
</dbReference>
<accession>H3AR91</accession>
<dbReference type="OMA" id="TVENNCE"/>
<proteinExistence type="inferred from homology"/>
<dbReference type="Proteomes" id="UP000008672">
    <property type="component" value="Unassembled WGS sequence"/>
</dbReference>
<dbReference type="InParanoid" id="H3AR91"/>
<keyword evidence="5" id="KW-1185">Reference proteome</keyword>
<protein>
    <recommendedName>
        <fullName evidence="3">L1 transposable element RRM domain-containing protein</fullName>
    </recommendedName>
</protein>
<feature type="coiled-coil region" evidence="2">
    <location>
        <begin position="46"/>
        <end position="101"/>
    </location>
</feature>
<name>H3AR91_LATCH</name>
<dbReference type="InterPro" id="IPR004244">
    <property type="entry name" value="Transposase_22"/>
</dbReference>
<keyword evidence="2" id="KW-0175">Coiled coil</keyword>
<dbReference type="Gene3D" id="3.30.70.1820">
    <property type="entry name" value="L1 transposable element, RRM domain"/>
    <property type="match status" value="1"/>
</dbReference>
<dbReference type="GeneTree" id="ENSGT00940000163893"/>
<evidence type="ECO:0000313" key="5">
    <source>
        <dbReference type="Proteomes" id="UP000008672"/>
    </source>
</evidence>
<dbReference type="Pfam" id="PF02994">
    <property type="entry name" value="Transposase_22"/>
    <property type="match status" value="1"/>
</dbReference>
<comment type="similarity">
    <text evidence="1">Belongs to the transposase 22 family.</text>
</comment>